<accession>A0A7Z0SE23</accession>
<dbReference type="EMBL" id="JACCHS010000133">
    <property type="protein sequence ID" value="NYT47349.1"/>
    <property type="molecule type" value="Genomic_DNA"/>
</dbReference>
<reference evidence="1 2" key="1">
    <citation type="submission" date="2020-05" db="EMBL/GenBank/DDBJ databases">
        <title>Horizontal transmission and recombination maintain forever young bacterial symbiont genomes.</title>
        <authorList>
            <person name="Russell S.L."/>
            <person name="Pepper-Tunick E."/>
            <person name="Svedberg J."/>
            <person name="Byrne A."/>
            <person name="Ruelas Castillo J."/>
            <person name="Vollmers C."/>
            <person name="Beinart R.A."/>
            <person name="Corbett-Detig R."/>
        </authorList>
    </citation>
    <scope>NUCLEOTIDE SEQUENCE [LARGE SCALE GENOMIC DNA]</scope>
    <source>
        <strain evidence="1">4727-3</strain>
    </source>
</reference>
<evidence type="ECO:0000313" key="2">
    <source>
        <dbReference type="Proteomes" id="UP000537890"/>
    </source>
</evidence>
<name>A0A7Z0SE23_9GAMM</name>
<gene>
    <name evidence="1" type="ORF">H0A75_06995</name>
</gene>
<proteinExistence type="predicted"/>
<evidence type="ECO:0000313" key="1">
    <source>
        <dbReference type="EMBL" id="NYT47349.1"/>
    </source>
</evidence>
<dbReference type="Proteomes" id="UP000537890">
    <property type="component" value="Unassembled WGS sequence"/>
</dbReference>
<comment type="caution">
    <text evidence="1">The sequence shown here is derived from an EMBL/GenBank/DDBJ whole genome shotgun (WGS) entry which is preliminary data.</text>
</comment>
<organism evidence="1 2">
    <name type="scientific">Candidatus Methanofishera endochildressiae</name>
    <dbReference type="NCBI Taxonomy" id="2738884"/>
    <lineage>
        <taxon>Bacteria</taxon>
        <taxon>Pseudomonadati</taxon>
        <taxon>Pseudomonadota</taxon>
        <taxon>Gammaproteobacteria</taxon>
        <taxon>Candidatus Methanofishera</taxon>
    </lineage>
</organism>
<dbReference type="AlphaFoldDB" id="A0A7Z0SE23"/>
<protein>
    <submittedName>
        <fullName evidence="1">Uncharacterized protein</fullName>
    </submittedName>
</protein>
<sequence length="119" mass="12931">MGFLGLVFLTFSLTRVFAVTLLCFFCSFLRWGLPLSVEFTCELRSRLLALHSGFFIKFPGFGLLFSPFSFWALAGFAGSSIISAVSSTEEPNELSPETKLLGCFLFFTGATVGASGKNS</sequence>